<reference evidence="3" key="1">
    <citation type="submission" date="2013-10" db="EMBL/GenBank/DDBJ databases">
        <title>Genomic analysis of the causative agents of coccidiosis in chickens.</title>
        <authorList>
            <person name="Reid A.J."/>
            <person name="Blake D."/>
            <person name="Billington K."/>
            <person name="Browne H."/>
            <person name="Dunn M."/>
            <person name="Hung S."/>
            <person name="Kawahara F."/>
            <person name="Miranda-Saavedra D."/>
            <person name="Mourier T."/>
            <person name="Nagra H."/>
            <person name="Otto T.D."/>
            <person name="Rawlings N."/>
            <person name="Sanchez A."/>
            <person name="Sanders M."/>
            <person name="Subramaniam C."/>
            <person name="Tay Y."/>
            <person name="Dear P."/>
            <person name="Doerig C."/>
            <person name="Gruber A."/>
            <person name="Parkinson J."/>
            <person name="Shirley M."/>
            <person name="Wan K.L."/>
            <person name="Berriman M."/>
            <person name="Tomley F."/>
            <person name="Pain A."/>
        </authorList>
    </citation>
    <scope>NUCLEOTIDE SEQUENCE [LARGE SCALE GENOMIC DNA]</scope>
    <source>
        <strain evidence="3">Houghton</strain>
    </source>
</reference>
<dbReference type="InterPro" id="IPR041577">
    <property type="entry name" value="RT_RNaseH_2"/>
</dbReference>
<feature type="region of interest" description="Disordered" evidence="1">
    <location>
        <begin position="204"/>
        <end position="258"/>
    </location>
</feature>
<dbReference type="CDD" id="cd09274">
    <property type="entry name" value="RNase_HI_RT_Ty3"/>
    <property type="match status" value="1"/>
</dbReference>
<dbReference type="VEuPathDB" id="ToxoDB:ENH_00043840"/>
<organism evidence="3 4">
    <name type="scientific">Eimeria necatrix</name>
    <dbReference type="NCBI Taxonomy" id="51315"/>
    <lineage>
        <taxon>Eukaryota</taxon>
        <taxon>Sar</taxon>
        <taxon>Alveolata</taxon>
        <taxon>Apicomplexa</taxon>
        <taxon>Conoidasida</taxon>
        <taxon>Coccidia</taxon>
        <taxon>Eucoccidiorida</taxon>
        <taxon>Eimeriorina</taxon>
        <taxon>Eimeriidae</taxon>
        <taxon>Eimeria</taxon>
    </lineage>
</organism>
<dbReference type="Gene3D" id="3.30.70.270">
    <property type="match status" value="1"/>
</dbReference>
<evidence type="ECO:0000259" key="2">
    <source>
        <dbReference type="Pfam" id="PF17919"/>
    </source>
</evidence>
<dbReference type="Pfam" id="PF17919">
    <property type="entry name" value="RT_RNaseH_2"/>
    <property type="match status" value="1"/>
</dbReference>
<evidence type="ECO:0000256" key="1">
    <source>
        <dbReference type="SAM" id="MobiDB-lite"/>
    </source>
</evidence>
<gene>
    <name evidence="3" type="ORF">ENH_00043840</name>
</gene>
<dbReference type="InterPro" id="IPR043502">
    <property type="entry name" value="DNA/RNA_pol_sf"/>
</dbReference>
<dbReference type="InterPro" id="IPR043128">
    <property type="entry name" value="Rev_trsase/Diguanyl_cyclase"/>
</dbReference>
<dbReference type="GeneID" id="25474541"/>
<accession>U6MUH2</accession>
<protein>
    <submittedName>
        <fullName evidence="3">OSJNBa0061C08.12 protein, related</fullName>
    </submittedName>
</protein>
<dbReference type="OrthoDB" id="2013610at2759"/>
<evidence type="ECO:0000313" key="4">
    <source>
        <dbReference type="Proteomes" id="UP000030754"/>
    </source>
</evidence>
<feature type="domain" description="Reverse transcriptase/retrotransposon-derived protein RNase H-like" evidence="2">
    <location>
        <begin position="26"/>
        <end position="119"/>
    </location>
</feature>
<sequence length="299" mass="34084">MFMGPDYADVARPLVDLTRKDVSLEWTELHTQALRQLKQRLIDFTTLQAPDTTKSFELYTDASGYAIGAVLEQEDKPIGFFSQVMNPTQQKYSIYDQELLALVTALDKWYYLLRFAKVTAHTDHQDLTYPQRLQASKPLRGWTARWLDFLAEFPDLRITYVQGERSQVADALSRRTGLPNTCSHDTPPAPLMLAVEQAREVPRSCGRPTNYRELAGIPSRRFRQRTLPSPPLTPPPEPNPVAERPTAATKTLADPPDVRHWRKLTRSVLFFAFPTKPQQTNQEKLWKSSFVIANSPSAT</sequence>
<evidence type="ECO:0000313" key="3">
    <source>
        <dbReference type="EMBL" id="CDJ67877.1"/>
    </source>
</evidence>
<name>U6MUH2_9EIME</name>
<feature type="compositionally biased region" description="Pro residues" evidence="1">
    <location>
        <begin position="228"/>
        <end position="239"/>
    </location>
</feature>
<keyword evidence="4" id="KW-1185">Reference proteome</keyword>
<dbReference type="EMBL" id="HG725032">
    <property type="protein sequence ID" value="CDJ67877.1"/>
    <property type="molecule type" value="Genomic_DNA"/>
</dbReference>
<dbReference type="Proteomes" id="UP000030754">
    <property type="component" value="Unassembled WGS sequence"/>
</dbReference>
<dbReference type="PANTHER" id="PTHR34072">
    <property type="entry name" value="ENZYMATIC POLYPROTEIN-RELATED"/>
    <property type="match status" value="1"/>
</dbReference>
<dbReference type="AlphaFoldDB" id="U6MUH2"/>
<proteinExistence type="predicted"/>
<dbReference type="PANTHER" id="PTHR34072:SF52">
    <property type="entry name" value="RIBONUCLEASE H"/>
    <property type="match status" value="1"/>
</dbReference>
<dbReference type="RefSeq" id="XP_013436344.1">
    <property type="nucleotide sequence ID" value="XM_013580890.1"/>
</dbReference>
<dbReference type="SUPFAM" id="SSF56672">
    <property type="entry name" value="DNA/RNA polymerases"/>
    <property type="match status" value="1"/>
</dbReference>
<reference evidence="3" key="2">
    <citation type="submission" date="2013-10" db="EMBL/GenBank/DDBJ databases">
        <authorList>
            <person name="Aslett M."/>
        </authorList>
    </citation>
    <scope>NUCLEOTIDE SEQUENCE [LARGE SCALE GENOMIC DNA]</scope>
    <source>
        <strain evidence="3">Houghton</strain>
    </source>
</reference>